<dbReference type="GO" id="GO:0005886">
    <property type="term" value="C:plasma membrane"/>
    <property type="evidence" value="ECO:0007669"/>
    <property type="project" value="TreeGrafter"/>
</dbReference>
<feature type="compositionally biased region" description="Low complexity" evidence="17">
    <location>
        <begin position="24"/>
        <end position="34"/>
    </location>
</feature>
<evidence type="ECO:0000256" key="14">
    <source>
        <dbReference type="PIRSR" id="PIRSR606539-2"/>
    </source>
</evidence>
<dbReference type="PROSITE" id="PS00154">
    <property type="entry name" value="ATPASE_E1_E2"/>
    <property type="match status" value="1"/>
</dbReference>
<feature type="binding site" evidence="14">
    <location>
        <position position="687"/>
    </location>
    <ligand>
        <name>ATP</name>
        <dbReference type="ChEBI" id="CHEBI:30616"/>
    </ligand>
</feature>
<dbReference type="NCBIfam" id="TIGR01494">
    <property type="entry name" value="ATPase_P-type"/>
    <property type="match status" value="1"/>
</dbReference>
<name>A0A1X0NP72_9TRYP</name>
<proteinExistence type="inferred from homology"/>
<feature type="binding site" evidence="14">
    <location>
        <position position="1302"/>
    </location>
    <ligand>
        <name>ATP</name>
        <dbReference type="ChEBI" id="CHEBI:30616"/>
    </ligand>
</feature>
<dbReference type="Pfam" id="PF16212">
    <property type="entry name" value="PhoLip_ATPase_C"/>
    <property type="match status" value="1"/>
</dbReference>
<feature type="region of interest" description="Disordered" evidence="17">
    <location>
        <begin position="732"/>
        <end position="760"/>
    </location>
</feature>
<feature type="binding site" evidence="14">
    <location>
        <position position="1103"/>
    </location>
    <ligand>
        <name>ATP</name>
        <dbReference type="ChEBI" id="CHEBI:30616"/>
    </ligand>
</feature>
<feature type="binding site" evidence="14">
    <location>
        <position position="1296"/>
    </location>
    <ligand>
        <name>ATP</name>
        <dbReference type="ChEBI" id="CHEBI:30616"/>
    </ligand>
</feature>
<evidence type="ECO:0000256" key="9">
    <source>
        <dbReference type="ARBA" id="ARBA00022967"/>
    </source>
</evidence>
<feature type="binding site" evidence="14">
    <location>
        <position position="911"/>
    </location>
    <ligand>
        <name>ATP</name>
        <dbReference type="ChEBI" id="CHEBI:30616"/>
    </ligand>
</feature>
<evidence type="ECO:0000256" key="15">
    <source>
        <dbReference type="PIRSR" id="PIRSR606539-3"/>
    </source>
</evidence>
<keyword evidence="10 16" id="KW-1133">Transmembrane helix</keyword>
<organism evidence="21 22">
    <name type="scientific">Trypanosoma theileri</name>
    <dbReference type="NCBI Taxonomy" id="67003"/>
    <lineage>
        <taxon>Eukaryota</taxon>
        <taxon>Discoba</taxon>
        <taxon>Euglenozoa</taxon>
        <taxon>Kinetoplastea</taxon>
        <taxon>Metakinetoplastina</taxon>
        <taxon>Trypanosomatida</taxon>
        <taxon>Trypanosomatidae</taxon>
        <taxon>Trypanosoma</taxon>
    </lineage>
</organism>
<feature type="binding site" evidence="14">
    <location>
        <position position="686"/>
    </location>
    <ligand>
        <name>ATP</name>
        <dbReference type="ChEBI" id="CHEBI:30616"/>
    </ligand>
</feature>
<evidence type="ECO:0000256" key="12">
    <source>
        <dbReference type="ARBA" id="ARBA00034036"/>
    </source>
</evidence>
<dbReference type="SUPFAM" id="SSF81653">
    <property type="entry name" value="Calcium ATPase, transduction domain A"/>
    <property type="match status" value="1"/>
</dbReference>
<evidence type="ECO:0000313" key="21">
    <source>
        <dbReference type="EMBL" id="ORC85930.1"/>
    </source>
</evidence>
<protein>
    <recommendedName>
        <fullName evidence="16">Phospholipid-transporting ATPase</fullName>
        <ecNumber evidence="16">7.6.2.1</ecNumber>
    </recommendedName>
</protein>
<comment type="caution">
    <text evidence="21">The sequence shown here is derived from an EMBL/GenBank/DDBJ whole genome shotgun (WGS) entry which is preliminary data.</text>
</comment>
<dbReference type="RefSeq" id="XP_028879996.1">
    <property type="nucleotide sequence ID" value="XM_029028597.1"/>
</dbReference>
<evidence type="ECO:0000256" key="1">
    <source>
        <dbReference type="ARBA" id="ARBA00004141"/>
    </source>
</evidence>
<evidence type="ECO:0000256" key="8">
    <source>
        <dbReference type="ARBA" id="ARBA00022842"/>
    </source>
</evidence>
<feature type="domain" description="P-type ATPase N-terminal" evidence="19">
    <location>
        <begin position="77"/>
        <end position="135"/>
    </location>
</feature>
<keyword evidence="7 14" id="KW-0067">ATP-binding</keyword>
<feature type="compositionally biased region" description="Basic and acidic residues" evidence="17">
    <location>
        <begin position="979"/>
        <end position="998"/>
    </location>
</feature>
<dbReference type="InterPro" id="IPR036412">
    <property type="entry name" value="HAD-like_sf"/>
</dbReference>
<keyword evidence="9 16" id="KW-1278">Translocase</keyword>
<feature type="region of interest" description="Disordered" evidence="17">
    <location>
        <begin position="279"/>
        <end position="302"/>
    </location>
</feature>
<dbReference type="EC" id="7.6.2.1" evidence="16"/>
<feature type="region of interest" description="Disordered" evidence="17">
    <location>
        <begin position="979"/>
        <end position="1057"/>
    </location>
</feature>
<dbReference type="InterPro" id="IPR001757">
    <property type="entry name" value="P_typ_ATPase"/>
</dbReference>
<evidence type="ECO:0000256" key="13">
    <source>
        <dbReference type="PIRSR" id="PIRSR606539-1"/>
    </source>
</evidence>
<feature type="binding site" evidence="14">
    <location>
        <position position="688"/>
    </location>
    <ligand>
        <name>ATP</name>
        <dbReference type="ChEBI" id="CHEBI:30616"/>
    </ligand>
</feature>
<feature type="binding site" evidence="14">
    <location>
        <position position="1183"/>
    </location>
    <ligand>
        <name>ATP</name>
        <dbReference type="ChEBI" id="CHEBI:30616"/>
    </ligand>
</feature>
<feature type="compositionally biased region" description="Basic and acidic residues" evidence="17">
    <location>
        <begin position="412"/>
        <end position="425"/>
    </location>
</feature>
<feature type="binding site" evidence="14">
    <location>
        <position position="1325"/>
    </location>
    <ligand>
        <name>ATP</name>
        <dbReference type="ChEBI" id="CHEBI:30616"/>
    </ligand>
</feature>
<feature type="binding site" evidence="15">
    <location>
        <position position="1322"/>
    </location>
    <ligand>
        <name>Mg(2+)</name>
        <dbReference type="ChEBI" id="CHEBI:18420"/>
    </ligand>
</feature>
<dbReference type="Proteomes" id="UP000192257">
    <property type="component" value="Unassembled WGS sequence"/>
</dbReference>
<evidence type="ECO:0000256" key="3">
    <source>
        <dbReference type="ARBA" id="ARBA00008109"/>
    </source>
</evidence>
<evidence type="ECO:0000256" key="4">
    <source>
        <dbReference type="ARBA" id="ARBA00022692"/>
    </source>
</evidence>
<keyword evidence="8 15" id="KW-0460">Magnesium</keyword>
<dbReference type="Gene3D" id="3.40.50.1000">
    <property type="entry name" value="HAD superfamily/HAD-like"/>
    <property type="match status" value="1"/>
</dbReference>
<dbReference type="InterPro" id="IPR032630">
    <property type="entry name" value="P_typ_ATPase_c"/>
</dbReference>
<dbReference type="InterPro" id="IPR018303">
    <property type="entry name" value="ATPase_P-typ_P_site"/>
</dbReference>
<feature type="transmembrane region" description="Helical" evidence="16">
    <location>
        <begin position="1527"/>
        <end position="1550"/>
    </location>
</feature>
<feature type="transmembrane region" description="Helical" evidence="16">
    <location>
        <begin position="617"/>
        <end position="636"/>
    </location>
</feature>
<dbReference type="InterPro" id="IPR006539">
    <property type="entry name" value="P-type_ATPase_IV"/>
</dbReference>
<feature type="binding site" evidence="15">
    <location>
        <position position="1326"/>
    </location>
    <ligand>
        <name>Mg(2+)</name>
        <dbReference type="ChEBI" id="CHEBI:18420"/>
    </ligand>
</feature>
<gene>
    <name evidence="21" type="ORF">TM35_000311160</name>
</gene>
<dbReference type="InterPro" id="IPR023214">
    <property type="entry name" value="HAD_sf"/>
</dbReference>
<feature type="compositionally biased region" description="Low complexity" evidence="17">
    <location>
        <begin position="48"/>
        <end position="61"/>
    </location>
</feature>
<evidence type="ECO:0000313" key="22">
    <source>
        <dbReference type="Proteomes" id="UP000192257"/>
    </source>
</evidence>
<evidence type="ECO:0000256" key="10">
    <source>
        <dbReference type="ARBA" id="ARBA00022989"/>
    </source>
</evidence>
<feature type="transmembrane region" description="Helical" evidence="16">
    <location>
        <begin position="1411"/>
        <end position="1432"/>
    </location>
</feature>
<evidence type="ECO:0000256" key="6">
    <source>
        <dbReference type="ARBA" id="ARBA00022741"/>
    </source>
</evidence>
<dbReference type="GO" id="GO:0005524">
    <property type="term" value="F:ATP binding"/>
    <property type="evidence" value="ECO:0007669"/>
    <property type="project" value="UniProtKB-UniRule"/>
</dbReference>
<feature type="transmembrane region" description="Helical" evidence="16">
    <location>
        <begin position="557"/>
        <end position="580"/>
    </location>
</feature>
<comment type="subcellular location">
    <subcellularLocation>
        <location evidence="2">Endomembrane system</location>
    </subcellularLocation>
    <subcellularLocation>
        <location evidence="1 16">Membrane</location>
        <topology evidence="1 16">Multi-pass membrane protein</topology>
    </subcellularLocation>
</comment>
<evidence type="ECO:0000256" key="17">
    <source>
        <dbReference type="SAM" id="MobiDB-lite"/>
    </source>
</evidence>
<feature type="binding site" evidence="14">
    <location>
        <position position="1066"/>
    </location>
    <ligand>
        <name>ATP</name>
        <dbReference type="ChEBI" id="CHEBI:30616"/>
    </ligand>
</feature>
<accession>A0A1X0NP72</accession>
<comment type="catalytic activity">
    <reaction evidence="12 16">
        <text>ATP + H2O + phospholipidSide 1 = ADP + phosphate + phospholipidSide 2.</text>
        <dbReference type="EC" id="7.6.2.1"/>
    </reaction>
</comment>
<evidence type="ECO:0000259" key="20">
    <source>
        <dbReference type="Pfam" id="PF16212"/>
    </source>
</evidence>
<dbReference type="OrthoDB" id="377733at2759"/>
<dbReference type="Pfam" id="PF00122">
    <property type="entry name" value="E1-E2_ATPase"/>
    <property type="match status" value="1"/>
</dbReference>
<feature type="region of interest" description="Disordered" evidence="17">
    <location>
        <begin position="24"/>
        <end position="65"/>
    </location>
</feature>
<feature type="compositionally biased region" description="Polar residues" evidence="17">
    <location>
        <begin position="428"/>
        <end position="456"/>
    </location>
</feature>
<feature type="binding site" evidence="15">
    <location>
        <position position="688"/>
    </location>
    <ligand>
        <name>Mg(2+)</name>
        <dbReference type="ChEBI" id="CHEBI:18420"/>
    </ligand>
</feature>
<evidence type="ECO:0000259" key="18">
    <source>
        <dbReference type="Pfam" id="PF00122"/>
    </source>
</evidence>
<dbReference type="GO" id="GO:0140326">
    <property type="term" value="F:ATPase-coupled intramembrane lipid transporter activity"/>
    <property type="evidence" value="ECO:0007669"/>
    <property type="project" value="UniProtKB-EC"/>
</dbReference>
<dbReference type="NCBIfam" id="TIGR01652">
    <property type="entry name" value="ATPase-Plipid"/>
    <property type="match status" value="1"/>
</dbReference>
<dbReference type="GeneID" id="39988377"/>
<feature type="domain" description="P-type ATPase C-terminal" evidence="20">
    <location>
        <begin position="1349"/>
        <end position="1599"/>
    </location>
</feature>
<dbReference type="SUPFAM" id="SSF56784">
    <property type="entry name" value="HAD-like"/>
    <property type="match status" value="1"/>
</dbReference>
<feature type="transmembrane region" description="Helical" evidence="16">
    <location>
        <begin position="1503"/>
        <end position="1520"/>
    </location>
</feature>
<dbReference type="PANTHER" id="PTHR24092:SF51">
    <property type="entry name" value="ATPASE, PUTATIVE-RELATED"/>
    <property type="match status" value="1"/>
</dbReference>
<evidence type="ECO:0000256" key="16">
    <source>
        <dbReference type="RuleBase" id="RU362033"/>
    </source>
</evidence>
<dbReference type="InterPro" id="IPR032631">
    <property type="entry name" value="P-type_ATPase_N"/>
</dbReference>
<evidence type="ECO:0000256" key="11">
    <source>
        <dbReference type="ARBA" id="ARBA00023136"/>
    </source>
</evidence>
<feature type="transmembrane region" description="Helical" evidence="16">
    <location>
        <begin position="1572"/>
        <end position="1598"/>
    </location>
</feature>
<dbReference type="PANTHER" id="PTHR24092">
    <property type="entry name" value="PROBABLE PHOSPHOLIPID-TRANSPORTING ATPASE"/>
    <property type="match status" value="1"/>
</dbReference>
<evidence type="ECO:0000259" key="19">
    <source>
        <dbReference type="Pfam" id="PF16209"/>
    </source>
</evidence>
<dbReference type="Gene3D" id="3.40.1110.10">
    <property type="entry name" value="Calcium-transporting ATPase, cytoplasmic domain N"/>
    <property type="match status" value="1"/>
</dbReference>
<dbReference type="InterPro" id="IPR023299">
    <property type="entry name" value="ATPase_P-typ_cyto_dom_N"/>
</dbReference>
<sequence>MSSGDRGEKGSSASRFWRRFRQKTSSFCSCSGRTSSERRDANGEVIQDTTTTTNDESSNNSDGGGSFVEVDMLRYDLNAGRKYPDNSIRTAKYTWLSCFPLSLFYQFYRVSNVYFLIVMVITLIPGASPVNPLSSLIPFCIVLGAGISKDLWEDGKRRESDRRANNVKAYVLRGNEFEAVASRDVRVGDVMLCKLGEEVRADVLLLNSSHAGGVTYIETANLDGETNAKTRRAKPQTIEALGTVEDIIDHCLPSAKMKAHFLKHGTMEKWNGTERVVATTSPTKMPDSPDVGSRLKLSDSLVDTGPLTPLRLENYKPPEHGLPQFVRPPIPGIDTPGVEANKDNMDPCIHPRSRTFLTPDAKYLDGQNKHRRGLTFDERFMVGREVPVPSDILAMSRRYEERLMGQSVRATDTEGIGRDGKRKISGEGSPNKSVTPTKSTKHNVLSKNNQGKTLDSSGFGKSVNMTENVEVNTTTNGVVILGAPPCPELYSWIGQLRMGDGELIPLGIEQLLPRGCVIRNTEWVLCVVLYTGKNTKMLLNLQPKPTKMSLVARRLNYINLFFFILQQVMLFIICGLAVVWRNSHLTPPEGTRSGYSVWYIQWFLSRYSPNSLFGLRYLTNFVLMSFLIPLSLYVSLEFNKAIQMILIARDRRMASFDEFSGELRFPRPKTSELNSQLALVRYIFTDKTGTLTQNCMTYVGGCTATEKHDERERPGALGEAFLQLVGQQHRESAGMATKGPGVALTSSSGEKRVLRPHRSTSPFDFDEKKMESEPLFQYLRALSLCHSVVCFDRQTVDDAAAASQSVRNSPYPPLALETSVNSMRVSINADAREMNVHERWASHNLGQSLSVLHASTASGVGRFLRGHTGSASWYVTRHNDMHEHERTATMPRIVLEMKDKSKIYEGQSLDEIALVTAARDNLFALQKRNATHMYIQAANKMMCYEIIAELEFTPQRKLMSILLCRCPLLDDAADADGAEKVENSYHRQKEKPVQEVRRQSPPPPREMVLNVLGSQRGFPVNTENGSDEEDEDERRRSRNTTKIFTGEPEGLDEDDEEESPYLLLVKGADNSMLEIVNNSNPRNAELKPVFQRELEAMAREGLRTLVLGQRYITEREVLEWLPIFNEAQCSMQNRSEKLHSAYALMEKEIDLIGTTAVEDELQEGVPETLKFFLQAEIVVWMLTGDKRETAVTIAGTSGLVDSAYENSVVHLDVADISMNFDSCEAAAADPTVQSTLKEQMDAAVLACEEADAIHKGERVIVLVVDGRTLDVIFGDKTITSDFFKLGTRCRSAVCCRMTPLQKAKVVRLFQKNTRHTALAIGDGANDVSMIQESRIGVGIMGLEGSQAELASDYAIPAFRFLKRLLVVHGRFSLYRDAHCILFSLYKNVVLCVGLTFYAFHCGYSGMILMESWLLALFNLLFCAVQPLMIGIFDKDVSDELAESIPALYPPLAREEMFFHTRYIAKWFIDGLVDGFALILVLMYVVGVWDTLYPYRSPALEDYGMMYFIMMLLIVNLRVAGLTTCYNVILFGVIAYGFIVIPLLTLAYSAIPDLLGSNWCVYIAMELMSDPKFWLLLLFTAGVFLVYGVAVNAYIAMFWPWMNGGPAMRAAWNSPYRKEHHERILRLRRRAAAAAAARTASSTPP</sequence>
<feature type="binding site" evidence="14">
    <location>
        <position position="1326"/>
    </location>
    <ligand>
        <name>ATP</name>
        <dbReference type="ChEBI" id="CHEBI:30616"/>
    </ligand>
</feature>
<feature type="domain" description="P-type ATPase A" evidence="18">
    <location>
        <begin position="167"/>
        <end position="231"/>
    </location>
</feature>
<feature type="binding site" evidence="14">
    <location>
        <position position="1184"/>
    </location>
    <ligand>
        <name>ATP</name>
        <dbReference type="ChEBI" id="CHEBI:30616"/>
    </ligand>
</feature>
<comment type="cofactor">
    <cofactor evidence="15">
        <name>Mg(2+)</name>
        <dbReference type="ChEBI" id="CHEBI:18420"/>
    </cofactor>
</comment>
<evidence type="ECO:0000256" key="5">
    <source>
        <dbReference type="ARBA" id="ARBA00022723"/>
    </source>
</evidence>
<keyword evidence="11 16" id="KW-0472">Membrane</keyword>
<evidence type="ECO:0000256" key="7">
    <source>
        <dbReference type="ARBA" id="ARBA00022840"/>
    </source>
</evidence>
<dbReference type="VEuPathDB" id="TriTrypDB:TM35_000311160"/>
<dbReference type="GO" id="GO:0045332">
    <property type="term" value="P:phospholipid translocation"/>
    <property type="evidence" value="ECO:0007669"/>
    <property type="project" value="TreeGrafter"/>
</dbReference>
<dbReference type="EMBL" id="NBCO01000031">
    <property type="protein sequence ID" value="ORC85930.1"/>
    <property type="molecule type" value="Genomic_DNA"/>
</dbReference>
<dbReference type="Pfam" id="PF16209">
    <property type="entry name" value="PhoLip_ATPase_N"/>
    <property type="match status" value="1"/>
</dbReference>
<dbReference type="GO" id="GO:0016887">
    <property type="term" value="F:ATP hydrolysis activity"/>
    <property type="evidence" value="ECO:0007669"/>
    <property type="project" value="InterPro"/>
</dbReference>
<dbReference type="Gene3D" id="2.70.150.10">
    <property type="entry name" value="Calcium-transporting ATPase, cytoplasmic transduction domain A"/>
    <property type="match status" value="1"/>
</dbReference>
<keyword evidence="5 15" id="KW-0479">Metal-binding</keyword>
<comment type="similarity">
    <text evidence="3 16">Belongs to the cation transport ATPase (P-type) (TC 3.A.3) family. Type IV subfamily.</text>
</comment>
<feature type="binding site" evidence="15">
    <location>
        <position position="686"/>
    </location>
    <ligand>
        <name>Mg(2+)</name>
        <dbReference type="ChEBI" id="CHEBI:18420"/>
    </ligand>
</feature>
<dbReference type="InterPro" id="IPR059000">
    <property type="entry name" value="ATPase_P-type_domA"/>
</dbReference>
<keyword evidence="22" id="KW-1185">Reference proteome</keyword>
<feature type="binding site" evidence="14">
    <location>
        <position position="1185"/>
    </location>
    <ligand>
        <name>ATP</name>
        <dbReference type="ChEBI" id="CHEBI:30616"/>
    </ligand>
</feature>
<reference evidence="21 22" key="1">
    <citation type="submission" date="2017-03" db="EMBL/GenBank/DDBJ databases">
        <title>An alternative strategy for trypanosome survival in the mammalian bloodstream revealed through genome and transcriptome analysis of the ubiquitous bovine parasite Trypanosoma (Megatrypanum) theileri.</title>
        <authorList>
            <person name="Kelly S."/>
            <person name="Ivens A."/>
            <person name="Mott A."/>
            <person name="O'Neill E."/>
            <person name="Emms D."/>
            <person name="Macleod O."/>
            <person name="Voorheis P."/>
            <person name="Matthews J."/>
            <person name="Matthews K."/>
            <person name="Carrington M."/>
        </authorList>
    </citation>
    <scope>NUCLEOTIDE SEQUENCE [LARGE SCALE GENOMIC DNA]</scope>
    <source>
        <strain evidence="21">Edinburgh</strain>
    </source>
</reference>
<dbReference type="GO" id="GO:0000287">
    <property type="term" value="F:magnesium ion binding"/>
    <property type="evidence" value="ECO:0007669"/>
    <property type="project" value="UniProtKB-UniRule"/>
</dbReference>
<dbReference type="InterPro" id="IPR008250">
    <property type="entry name" value="ATPase_P-typ_transduc_dom_A_sf"/>
</dbReference>
<keyword evidence="4 16" id="KW-0812">Transmembrane</keyword>
<dbReference type="SUPFAM" id="SSF81665">
    <property type="entry name" value="Calcium ATPase, transmembrane domain M"/>
    <property type="match status" value="1"/>
</dbReference>
<feature type="transmembrane region" description="Helical" evidence="16">
    <location>
        <begin position="1466"/>
        <end position="1488"/>
    </location>
</feature>
<keyword evidence="6 14" id="KW-0547">Nucleotide-binding</keyword>
<dbReference type="STRING" id="67003.A0A1X0NP72"/>
<dbReference type="InterPro" id="IPR023298">
    <property type="entry name" value="ATPase_P-typ_TM_dom_sf"/>
</dbReference>
<feature type="active site" description="4-aspartylphosphate intermediate" evidence="13">
    <location>
        <position position="686"/>
    </location>
</feature>
<evidence type="ECO:0000256" key="2">
    <source>
        <dbReference type="ARBA" id="ARBA00004308"/>
    </source>
</evidence>
<dbReference type="FunFam" id="3.40.50.1000:FF:000203">
    <property type="entry name" value="Phospholipid-transporting ATPase"/>
    <property type="match status" value="1"/>
</dbReference>
<feature type="region of interest" description="Disordered" evidence="17">
    <location>
        <begin position="412"/>
        <end position="459"/>
    </location>
</feature>